<dbReference type="AlphaFoldDB" id="A0A2G5C9N4"/>
<name>A0A2G5C9N4_AQUCA</name>
<dbReference type="EMBL" id="KZ305091">
    <property type="protein sequence ID" value="PIA28006.1"/>
    <property type="molecule type" value="Genomic_DNA"/>
</dbReference>
<dbReference type="InParanoid" id="A0A2G5C9N4"/>
<evidence type="ECO:0000313" key="2">
    <source>
        <dbReference type="Proteomes" id="UP000230069"/>
    </source>
</evidence>
<reference evidence="1 2" key="1">
    <citation type="submission" date="2017-09" db="EMBL/GenBank/DDBJ databases">
        <title>WGS assembly of Aquilegia coerulea Goldsmith.</title>
        <authorList>
            <person name="Hodges S."/>
            <person name="Kramer E."/>
            <person name="Nordborg M."/>
            <person name="Tomkins J."/>
            <person name="Borevitz J."/>
            <person name="Derieg N."/>
            <person name="Yan J."/>
            <person name="Mihaltcheva S."/>
            <person name="Hayes R.D."/>
            <person name="Rokhsar D."/>
        </authorList>
    </citation>
    <scope>NUCLEOTIDE SEQUENCE [LARGE SCALE GENOMIC DNA]</scope>
    <source>
        <strain evidence="2">cv. Goldsmith</strain>
    </source>
</reference>
<accession>A0A2G5C9N4</accession>
<sequence length="81" mass="9706">MINHQWGERRIFPQEIVIKLRNNLITIFPSNSNDNGTNQSSRHGWAGTFLYLKHLHQNVVHYTRHVKLRLVRRFKLCVIFP</sequence>
<proteinExistence type="predicted"/>
<dbReference type="Proteomes" id="UP000230069">
    <property type="component" value="Unassembled WGS sequence"/>
</dbReference>
<keyword evidence="2" id="KW-1185">Reference proteome</keyword>
<protein>
    <submittedName>
        <fullName evidence="1">Uncharacterized protein</fullName>
    </submittedName>
</protein>
<organism evidence="1 2">
    <name type="scientific">Aquilegia coerulea</name>
    <name type="common">Rocky mountain columbine</name>
    <dbReference type="NCBI Taxonomy" id="218851"/>
    <lineage>
        <taxon>Eukaryota</taxon>
        <taxon>Viridiplantae</taxon>
        <taxon>Streptophyta</taxon>
        <taxon>Embryophyta</taxon>
        <taxon>Tracheophyta</taxon>
        <taxon>Spermatophyta</taxon>
        <taxon>Magnoliopsida</taxon>
        <taxon>Ranunculales</taxon>
        <taxon>Ranunculaceae</taxon>
        <taxon>Thalictroideae</taxon>
        <taxon>Aquilegia</taxon>
    </lineage>
</organism>
<gene>
    <name evidence="1" type="ORF">AQUCO_07400095v1</name>
</gene>
<evidence type="ECO:0000313" key="1">
    <source>
        <dbReference type="EMBL" id="PIA28006.1"/>
    </source>
</evidence>